<dbReference type="GeneID" id="80345363"/>
<evidence type="ECO:0000313" key="8">
    <source>
        <dbReference type="EMBL" id="BCK52970.1"/>
    </source>
</evidence>
<feature type="domain" description="Major facilitator superfamily (MFS) profile" evidence="7">
    <location>
        <begin position="1"/>
        <end position="404"/>
    </location>
</feature>
<feature type="transmembrane region" description="Helical" evidence="6">
    <location>
        <begin position="228"/>
        <end position="249"/>
    </location>
</feature>
<feature type="transmembrane region" description="Helical" evidence="6">
    <location>
        <begin position="292"/>
        <end position="309"/>
    </location>
</feature>
<feature type="region of interest" description="Disordered" evidence="5">
    <location>
        <begin position="467"/>
        <end position="498"/>
    </location>
</feature>
<comment type="subcellular location">
    <subcellularLocation>
        <location evidence="1">Cell membrane</location>
        <topology evidence="1">Multi-pass membrane protein</topology>
    </subcellularLocation>
</comment>
<evidence type="ECO:0000313" key="9">
    <source>
        <dbReference type="Proteomes" id="UP000516173"/>
    </source>
</evidence>
<gene>
    <name evidence="8" type="ORF">NWFMUON74_07420</name>
</gene>
<dbReference type="InterPro" id="IPR036259">
    <property type="entry name" value="MFS_trans_sf"/>
</dbReference>
<name>A0A7G1KDD9_9NOCA</name>
<feature type="transmembrane region" description="Helical" evidence="6">
    <location>
        <begin position="106"/>
        <end position="127"/>
    </location>
</feature>
<dbReference type="KEGG" id="nwl:NWFMUON74_07420"/>
<dbReference type="RefSeq" id="WP_187686593.1">
    <property type="nucleotide sequence ID" value="NZ_AP023396.1"/>
</dbReference>
<dbReference type="Pfam" id="PF07690">
    <property type="entry name" value="MFS_1"/>
    <property type="match status" value="1"/>
</dbReference>
<dbReference type="PROSITE" id="PS50850">
    <property type="entry name" value="MFS"/>
    <property type="match status" value="1"/>
</dbReference>
<dbReference type="AlphaFoldDB" id="A0A7G1KDD9"/>
<dbReference type="Proteomes" id="UP000516173">
    <property type="component" value="Chromosome"/>
</dbReference>
<accession>A0A7G1KDD9</accession>
<feature type="transmembrane region" description="Helical" evidence="6">
    <location>
        <begin position="167"/>
        <end position="189"/>
    </location>
</feature>
<sequence>MSISTAPPAAGLTRSVVLVFAITAGSSAGCLYYLQPLLHEVAGELSISTATAAVVVSAAQVGYLAGLALLVPLGDFLERRRMVPVLLAASVVALAVSAAAPSLPVLLVSVFATGVTASAAQVVVPWASALAEPDRRGEIVGTVMSGLLLGILLSRVLAGAIAQLGGWRAVLVVAAGIQLVMSVSVYLLAPATGRAARVPGGSGERYPEVLASIVTLIRVHPVLRHRMALGFLAMACFSGVWTAIAFLLAGAHAAPYHFSEFAIGLFGLAGVAGALGAPVVGRLADRGKLRAVTTFVWIVVLISWALLAWGGHNVIALVLALLVFDFGIQGIQLSNQSAVYALDPAARSRLTTAYMVTYFLGGVAGSVTAGWAYQTGGWSLVCEIGTAATALGLALWALCARRANTRAPEPASAHTPDDPRIIVPSTGKSAGRLERDLHPTAHERTDDLRSLRRVTAPCAGAEVVESVADGGVDRRGGHDAPSVAGGTRPRGRISGRSL</sequence>
<evidence type="ECO:0000256" key="3">
    <source>
        <dbReference type="ARBA" id="ARBA00022989"/>
    </source>
</evidence>
<feature type="transmembrane region" description="Helical" evidence="6">
    <location>
        <begin position="46"/>
        <end position="71"/>
    </location>
</feature>
<keyword evidence="9" id="KW-1185">Reference proteome</keyword>
<organism evidence="8 9">
    <name type="scientific">Nocardia wallacei</name>
    <dbReference type="NCBI Taxonomy" id="480035"/>
    <lineage>
        <taxon>Bacteria</taxon>
        <taxon>Bacillati</taxon>
        <taxon>Actinomycetota</taxon>
        <taxon>Actinomycetes</taxon>
        <taxon>Mycobacteriales</taxon>
        <taxon>Nocardiaceae</taxon>
        <taxon>Nocardia</taxon>
    </lineage>
</organism>
<dbReference type="SUPFAM" id="SSF103473">
    <property type="entry name" value="MFS general substrate transporter"/>
    <property type="match status" value="1"/>
</dbReference>
<feature type="transmembrane region" description="Helical" evidence="6">
    <location>
        <begin position="261"/>
        <end position="280"/>
    </location>
</feature>
<feature type="compositionally biased region" description="Basic and acidic residues" evidence="5">
    <location>
        <begin position="431"/>
        <end position="446"/>
    </location>
</feature>
<dbReference type="InterPro" id="IPR011701">
    <property type="entry name" value="MFS"/>
</dbReference>
<dbReference type="GO" id="GO:0022857">
    <property type="term" value="F:transmembrane transporter activity"/>
    <property type="evidence" value="ECO:0007669"/>
    <property type="project" value="InterPro"/>
</dbReference>
<dbReference type="EMBL" id="AP023396">
    <property type="protein sequence ID" value="BCK52970.1"/>
    <property type="molecule type" value="Genomic_DNA"/>
</dbReference>
<dbReference type="PANTHER" id="PTHR42910">
    <property type="entry name" value="TRANSPORTER SCO4007-RELATED"/>
    <property type="match status" value="1"/>
</dbReference>
<evidence type="ECO:0000256" key="2">
    <source>
        <dbReference type="ARBA" id="ARBA00022692"/>
    </source>
</evidence>
<reference evidence="8 9" key="1">
    <citation type="submission" date="2020-08" db="EMBL/GenBank/DDBJ databases">
        <title>Genome Sequencing of Nocardia wallacei strain FMUON74 and assembly.</title>
        <authorList>
            <person name="Toyokawa M."/>
            <person name="Uesaka K."/>
        </authorList>
    </citation>
    <scope>NUCLEOTIDE SEQUENCE [LARGE SCALE GENOMIC DNA]</scope>
    <source>
        <strain evidence="8 9">FMUON74</strain>
    </source>
</reference>
<evidence type="ECO:0000259" key="7">
    <source>
        <dbReference type="PROSITE" id="PS50850"/>
    </source>
</evidence>
<evidence type="ECO:0000256" key="5">
    <source>
        <dbReference type="SAM" id="MobiDB-lite"/>
    </source>
</evidence>
<evidence type="ECO:0000256" key="1">
    <source>
        <dbReference type="ARBA" id="ARBA00004651"/>
    </source>
</evidence>
<proteinExistence type="predicted"/>
<keyword evidence="4 6" id="KW-0472">Membrane</keyword>
<feature type="region of interest" description="Disordered" evidence="5">
    <location>
        <begin position="407"/>
        <end position="446"/>
    </location>
</feature>
<keyword evidence="2 6" id="KW-0812">Transmembrane</keyword>
<keyword evidence="3 6" id="KW-1133">Transmembrane helix</keyword>
<dbReference type="CDD" id="cd17324">
    <property type="entry name" value="MFS_NepI_like"/>
    <property type="match status" value="1"/>
</dbReference>
<feature type="compositionally biased region" description="Basic residues" evidence="5">
    <location>
        <begin position="489"/>
        <end position="498"/>
    </location>
</feature>
<dbReference type="GO" id="GO:0005886">
    <property type="term" value="C:plasma membrane"/>
    <property type="evidence" value="ECO:0007669"/>
    <property type="project" value="UniProtKB-SubCell"/>
</dbReference>
<evidence type="ECO:0000256" key="6">
    <source>
        <dbReference type="SAM" id="Phobius"/>
    </source>
</evidence>
<feature type="transmembrane region" description="Helical" evidence="6">
    <location>
        <begin position="315"/>
        <end position="333"/>
    </location>
</feature>
<protein>
    <submittedName>
        <fullName evidence="8">MFS transporter</fullName>
    </submittedName>
</protein>
<feature type="transmembrane region" description="Helical" evidence="6">
    <location>
        <begin position="139"/>
        <end position="161"/>
    </location>
</feature>
<dbReference type="Gene3D" id="1.20.1250.20">
    <property type="entry name" value="MFS general substrate transporter like domains"/>
    <property type="match status" value="1"/>
</dbReference>
<feature type="transmembrane region" description="Helical" evidence="6">
    <location>
        <begin position="378"/>
        <end position="398"/>
    </location>
</feature>
<dbReference type="PANTHER" id="PTHR42910:SF1">
    <property type="entry name" value="MAJOR FACILITATOR SUPERFAMILY (MFS) PROFILE DOMAIN-CONTAINING PROTEIN"/>
    <property type="match status" value="1"/>
</dbReference>
<feature type="transmembrane region" description="Helical" evidence="6">
    <location>
        <begin position="353"/>
        <end position="372"/>
    </location>
</feature>
<feature type="transmembrane region" description="Helical" evidence="6">
    <location>
        <begin position="12"/>
        <end position="34"/>
    </location>
</feature>
<evidence type="ECO:0000256" key="4">
    <source>
        <dbReference type="ARBA" id="ARBA00023136"/>
    </source>
</evidence>
<feature type="transmembrane region" description="Helical" evidence="6">
    <location>
        <begin position="83"/>
        <end position="100"/>
    </location>
</feature>
<dbReference type="InterPro" id="IPR020846">
    <property type="entry name" value="MFS_dom"/>
</dbReference>